<protein>
    <submittedName>
        <fullName evidence="1">Uncharacterized protein</fullName>
    </submittedName>
</protein>
<dbReference type="KEGG" id="csl:COCSUDRAFT_34261"/>
<evidence type="ECO:0000313" key="2">
    <source>
        <dbReference type="Proteomes" id="UP000007264"/>
    </source>
</evidence>
<dbReference type="AlphaFoldDB" id="I0YLM5"/>
<comment type="caution">
    <text evidence="1">The sequence shown here is derived from an EMBL/GenBank/DDBJ whole genome shotgun (WGS) entry which is preliminary data.</text>
</comment>
<name>I0YLM5_COCSC</name>
<organism evidence="1 2">
    <name type="scientific">Coccomyxa subellipsoidea (strain C-169)</name>
    <name type="common">Green microalga</name>
    <dbReference type="NCBI Taxonomy" id="574566"/>
    <lineage>
        <taxon>Eukaryota</taxon>
        <taxon>Viridiplantae</taxon>
        <taxon>Chlorophyta</taxon>
        <taxon>core chlorophytes</taxon>
        <taxon>Trebouxiophyceae</taxon>
        <taxon>Trebouxiophyceae incertae sedis</taxon>
        <taxon>Coccomyxaceae</taxon>
        <taxon>Coccomyxa</taxon>
        <taxon>Coccomyxa subellipsoidea</taxon>
    </lineage>
</organism>
<accession>I0YLM5</accession>
<reference evidence="1 2" key="1">
    <citation type="journal article" date="2012" name="Genome Biol.">
        <title>The genome of the polar eukaryotic microalga coccomyxa subellipsoidea reveals traits of cold adaptation.</title>
        <authorList>
            <person name="Blanc G."/>
            <person name="Agarkova I."/>
            <person name="Grimwood J."/>
            <person name="Kuo A."/>
            <person name="Brueggeman A."/>
            <person name="Dunigan D."/>
            <person name="Gurnon J."/>
            <person name="Ladunga I."/>
            <person name="Lindquist E."/>
            <person name="Lucas S."/>
            <person name="Pangilinan J."/>
            <person name="Proschold T."/>
            <person name="Salamov A."/>
            <person name="Schmutz J."/>
            <person name="Weeks D."/>
            <person name="Yamada T."/>
            <person name="Claverie J.M."/>
            <person name="Grigoriev I."/>
            <person name="Van Etten J."/>
            <person name="Lomsadze A."/>
            <person name="Borodovsky M."/>
        </authorList>
    </citation>
    <scope>NUCLEOTIDE SEQUENCE [LARGE SCALE GENOMIC DNA]</scope>
    <source>
        <strain evidence="1 2">C-169</strain>
    </source>
</reference>
<evidence type="ECO:0000313" key="1">
    <source>
        <dbReference type="EMBL" id="EIE19294.1"/>
    </source>
</evidence>
<proteinExistence type="predicted"/>
<dbReference type="GeneID" id="17037234"/>
<gene>
    <name evidence="1" type="ORF">COCSUDRAFT_34261</name>
</gene>
<keyword evidence="2" id="KW-1185">Reference proteome</keyword>
<dbReference type="RefSeq" id="XP_005643838.1">
    <property type="nucleotide sequence ID" value="XM_005643781.1"/>
</dbReference>
<dbReference type="Proteomes" id="UP000007264">
    <property type="component" value="Unassembled WGS sequence"/>
</dbReference>
<sequence length="53" mass="6203">MRLISEILDSKHLRPESRRKPRRAFGAKQLCLLVETHCQGRWDGMACPIRRSV</sequence>
<dbReference type="EMBL" id="AGSI01000019">
    <property type="protein sequence ID" value="EIE19294.1"/>
    <property type="molecule type" value="Genomic_DNA"/>
</dbReference>